<dbReference type="Gene3D" id="3.30.420.240">
    <property type="match status" value="1"/>
</dbReference>
<comment type="caution">
    <text evidence="1">The sequence shown here is derived from an EMBL/GenBank/DDBJ whole genome shotgun (WGS) entry which is preliminary data.</text>
</comment>
<dbReference type="STRING" id="1443111.Z949_1968"/>
<evidence type="ECO:0000313" key="2">
    <source>
        <dbReference type="Proteomes" id="UP000284407"/>
    </source>
</evidence>
<proteinExistence type="predicted"/>
<accession>A0A420DMU3</accession>
<gene>
    <name evidence="1" type="ORF">C8N30_0014</name>
</gene>
<dbReference type="Proteomes" id="UP000284407">
    <property type="component" value="Unassembled WGS sequence"/>
</dbReference>
<keyword evidence="2" id="KW-1185">Reference proteome</keyword>
<protein>
    <recommendedName>
        <fullName evidence="3">Phage terminase large subunit-like protein</fullName>
    </recommendedName>
</protein>
<name>A0A420DMU3_9RHOB</name>
<evidence type="ECO:0008006" key="3">
    <source>
        <dbReference type="Google" id="ProtNLM"/>
    </source>
</evidence>
<dbReference type="AlphaFoldDB" id="A0A420DMU3"/>
<dbReference type="Gene3D" id="3.40.50.300">
    <property type="entry name" value="P-loop containing nucleotide triphosphate hydrolases"/>
    <property type="match status" value="1"/>
</dbReference>
<organism evidence="1 2">
    <name type="scientific">Sulfitobacter guttiformis</name>
    <dbReference type="NCBI Taxonomy" id="74349"/>
    <lineage>
        <taxon>Bacteria</taxon>
        <taxon>Pseudomonadati</taxon>
        <taxon>Pseudomonadota</taxon>
        <taxon>Alphaproteobacteria</taxon>
        <taxon>Rhodobacterales</taxon>
        <taxon>Roseobacteraceae</taxon>
        <taxon>Sulfitobacter</taxon>
    </lineage>
</organism>
<dbReference type="EMBL" id="RAQK01000001">
    <property type="protein sequence ID" value="RKE95479.1"/>
    <property type="molecule type" value="Genomic_DNA"/>
</dbReference>
<reference evidence="1 2" key="1">
    <citation type="submission" date="2018-09" db="EMBL/GenBank/DDBJ databases">
        <title>Genomic Encyclopedia of Archaeal and Bacterial Type Strains, Phase II (KMG-II): from individual species to whole genera.</title>
        <authorList>
            <person name="Goeker M."/>
        </authorList>
    </citation>
    <scope>NUCLEOTIDE SEQUENCE [LARGE SCALE GENOMIC DNA]</scope>
    <source>
        <strain evidence="1 2">DSM 11458</strain>
    </source>
</reference>
<sequence>MAVDIRTAMTDPALFGDTFGGDSFTAWRALLSGFYGLELDATELDMFKTLTGRQTAPQGPHDELWLAVGRRGGKSYAAGFLAVFLAAFHDYRDSLAPGEIATVMVIAADRKQARAVMRYTSGLMNSNPMLRRMILRENSEQIELNNRTVIEITTASHRSVRGYTLAAVIADEIAFWHSEGANPDVEIIAALRPALATLGGRLIGISSPYARRGVLWDTYRRHYGQDSDRVLVAQAPSRTMNPLLPQRVVDDAMKDDAARASAEYLAQFRSDIETFLSLELVAMAQRQEPMEIPRQRGVKYWAFVDPSGGGADEFTIAIGHREKGEAIILDAVRGRKGNPAAITADYCALLKTYGITKVYGDRYGAEWVRTEFRRHTVAYLDSPGTRSELYLSMGQALNAARVELPPCPMIERQLCALERRTSRGGRDLIDHPPGGHDDRANAAAGLVALLGSDKRKDITSRTSTVKGLY</sequence>
<evidence type="ECO:0000313" key="1">
    <source>
        <dbReference type="EMBL" id="RKE95479.1"/>
    </source>
</evidence>
<dbReference type="InterPro" id="IPR027417">
    <property type="entry name" value="P-loop_NTPase"/>
</dbReference>
<dbReference type="RefSeq" id="WP_025062445.1">
    <property type="nucleotide sequence ID" value="NZ_RAQK01000001.1"/>
</dbReference>
<dbReference type="OrthoDB" id="280696at2"/>